<keyword evidence="2" id="KW-1185">Reference proteome</keyword>
<protein>
    <submittedName>
        <fullName evidence="1">Uncharacterized protein</fullName>
    </submittedName>
</protein>
<dbReference type="AlphaFoldDB" id="A0A4R5XH11"/>
<organism evidence="1 2">
    <name type="scientific">Rickenella mellea</name>
    <dbReference type="NCBI Taxonomy" id="50990"/>
    <lineage>
        <taxon>Eukaryota</taxon>
        <taxon>Fungi</taxon>
        <taxon>Dikarya</taxon>
        <taxon>Basidiomycota</taxon>
        <taxon>Agaricomycotina</taxon>
        <taxon>Agaricomycetes</taxon>
        <taxon>Hymenochaetales</taxon>
        <taxon>Rickenellaceae</taxon>
        <taxon>Rickenella</taxon>
    </lineage>
</organism>
<name>A0A4R5XH11_9AGAM</name>
<gene>
    <name evidence="1" type="ORF">BD410DRAFT_779922</name>
</gene>
<dbReference type="VEuPathDB" id="FungiDB:BD410DRAFT_779922"/>
<sequence length="142" mass="16009">MDRYLAPNTPEAQAHLFIKENSHWEDEQPSVNETLIAFCASYAALARYVSGEDIYLMPRNAKELEATLWRYSHDAIHNTIAYSKSPLQLGGYSRICHIAEQSIGKMLSTNDNAAELLALHRRVDEPPSAIEAHEFNRPVGKV</sequence>
<evidence type="ECO:0000313" key="2">
    <source>
        <dbReference type="Proteomes" id="UP000294933"/>
    </source>
</evidence>
<dbReference type="STRING" id="50990.A0A4R5XH11"/>
<evidence type="ECO:0000313" key="1">
    <source>
        <dbReference type="EMBL" id="TDL29507.1"/>
    </source>
</evidence>
<dbReference type="Proteomes" id="UP000294933">
    <property type="component" value="Unassembled WGS sequence"/>
</dbReference>
<reference evidence="1 2" key="1">
    <citation type="submission" date="2018-06" db="EMBL/GenBank/DDBJ databases">
        <title>A transcriptomic atlas of mushroom development highlights an independent origin of complex multicellularity.</title>
        <authorList>
            <consortium name="DOE Joint Genome Institute"/>
            <person name="Krizsan K."/>
            <person name="Almasi E."/>
            <person name="Merenyi Z."/>
            <person name="Sahu N."/>
            <person name="Viragh M."/>
            <person name="Koszo T."/>
            <person name="Mondo S."/>
            <person name="Kiss B."/>
            <person name="Balint B."/>
            <person name="Kues U."/>
            <person name="Barry K."/>
            <person name="Hegedus J.C."/>
            <person name="Henrissat B."/>
            <person name="Johnson J."/>
            <person name="Lipzen A."/>
            <person name="Ohm R."/>
            <person name="Nagy I."/>
            <person name="Pangilinan J."/>
            <person name="Yan J."/>
            <person name="Xiong Y."/>
            <person name="Grigoriev I.V."/>
            <person name="Hibbett D.S."/>
            <person name="Nagy L.G."/>
        </authorList>
    </citation>
    <scope>NUCLEOTIDE SEQUENCE [LARGE SCALE GENOMIC DNA]</scope>
    <source>
        <strain evidence="1 2">SZMC22713</strain>
    </source>
</reference>
<accession>A0A4R5XH11</accession>
<dbReference type="OrthoDB" id="3229989at2759"/>
<dbReference type="EMBL" id="ML170156">
    <property type="protein sequence ID" value="TDL29507.1"/>
    <property type="molecule type" value="Genomic_DNA"/>
</dbReference>
<proteinExistence type="predicted"/>